<sequence length="156" mass="16732">MATHRHCLPLLLLVAAALAAVPARAALGGGRGPLLGGWNPIPDVSDSHIQGSGSTRSLDVRVGAGAGEAPEAGRRRAAVPPRGARRAAGRVRDELPPLRRRRRPRRPHRALRRRRVRAGLDPHPPARLLQPGAPRPLKPYAHGWAEATFSVNYVSS</sequence>
<reference evidence="3" key="1">
    <citation type="journal article" date="2009" name="PLoS Genet.">
        <title>Sequencing, mapping, and analysis of 27,455 maize full-length cDNAs.</title>
        <authorList>
            <person name="Soderlund C."/>
            <person name="Descour A."/>
            <person name="Kudrna D."/>
            <person name="Bomhoff M."/>
            <person name="Boyd L."/>
            <person name="Currie J."/>
            <person name="Angelova A."/>
            <person name="Collura K."/>
            <person name="Wissotski M."/>
            <person name="Ashley E."/>
            <person name="Morrow D."/>
            <person name="Fernandes J."/>
            <person name="Walbot V."/>
            <person name="Yu Y."/>
        </authorList>
    </citation>
    <scope>NUCLEOTIDE SEQUENCE</scope>
    <source>
        <strain evidence="3">B73</strain>
    </source>
</reference>
<dbReference type="AlphaFoldDB" id="C0PAD9"/>
<proteinExistence type="evidence at transcript level"/>
<evidence type="ECO:0000256" key="1">
    <source>
        <dbReference type="SAM" id="MobiDB-lite"/>
    </source>
</evidence>
<evidence type="ECO:0000313" key="3">
    <source>
        <dbReference type="EMBL" id="ACN31134.1"/>
    </source>
</evidence>
<feature type="chain" id="PRO_5002901642" evidence="2">
    <location>
        <begin position="20"/>
        <end position="156"/>
    </location>
</feature>
<feature type="compositionally biased region" description="Basic residues" evidence="1">
    <location>
        <begin position="98"/>
        <end position="117"/>
    </location>
</feature>
<protein>
    <submittedName>
        <fullName evidence="3">Uncharacterized protein</fullName>
    </submittedName>
</protein>
<accession>C0PAD9</accession>
<feature type="region of interest" description="Disordered" evidence="1">
    <location>
        <begin position="45"/>
        <end position="134"/>
    </location>
</feature>
<keyword evidence="2" id="KW-0732">Signal</keyword>
<feature type="signal peptide" evidence="2">
    <location>
        <begin position="1"/>
        <end position="19"/>
    </location>
</feature>
<feature type="compositionally biased region" description="Low complexity" evidence="1">
    <location>
        <begin position="60"/>
        <end position="70"/>
    </location>
</feature>
<dbReference type="EMBL" id="BT065258">
    <property type="protein sequence ID" value="ACN31134.1"/>
    <property type="molecule type" value="mRNA"/>
</dbReference>
<evidence type="ECO:0000256" key="2">
    <source>
        <dbReference type="SAM" id="SignalP"/>
    </source>
</evidence>
<feature type="compositionally biased region" description="Polar residues" evidence="1">
    <location>
        <begin position="47"/>
        <end position="57"/>
    </location>
</feature>
<name>C0PAD9_MAIZE</name>
<organism evidence="3">
    <name type="scientific">Zea mays</name>
    <name type="common">Maize</name>
    <dbReference type="NCBI Taxonomy" id="4577"/>
    <lineage>
        <taxon>Eukaryota</taxon>
        <taxon>Viridiplantae</taxon>
        <taxon>Streptophyta</taxon>
        <taxon>Embryophyta</taxon>
        <taxon>Tracheophyta</taxon>
        <taxon>Spermatophyta</taxon>
        <taxon>Magnoliopsida</taxon>
        <taxon>Liliopsida</taxon>
        <taxon>Poales</taxon>
        <taxon>Poaceae</taxon>
        <taxon>PACMAD clade</taxon>
        <taxon>Panicoideae</taxon>
        <taxon>Andropogonodae</taxon>
        <taxon>Andropogoneae</taxon>
        <taxon>Tripsacinae</taxon>
        <taxon>Zea</taxon>
    </lineage>
</organism>